<keyword evidence="13" id="KW-1185">Reference proteome</keyword>
<keyword evidence="7 11" id="KW-0472">Membrane</keyword>
<organism evidence="12 13">
    <name type="scientific">Ramazzottius varieornatus</name>
    <name type="common">Water bear</name>
    <name type="synonym">Tardigrade</name>
    <dbReference type="NCBI Taxonomy" id="947166"/>
    <lineage>
        <taxon>Eukaryota</taxon>
        <taxon>Metazoa</taxon>
        <taxon>Ecdysozoa</taxon>
        <taxon>Tardigrada</taxon>
        <taxon>Eutardigrada</taxon>
        <taxon>Parachela</taxon>
        <taxon>Hypsibioidea</taxon>
        <taxon>Ramazzottiidae</taxon>
        <taxon>Ramazzottius</taxon>
    </lineage>
</organism>
<dbReference type="PANTHER" id="PTHR11616:SF321">
    <property type="entry name" value="SODIUM-DEPENDENT NUTRIENT AMINO ACID TRANSPORTER 1-RELATED"/>
    <property type="match status" value="1"/>
</dbReference>
<gene>
    <name evidence="12" type="primary">RvY_16829-1</name>
    <name evidence="12" type="synonym">RvY_16829.1</name>
    <name evidence="12" type="ORF">RvY_16829</name>
</gene>
<sequence>MAGRVSCVGQERINPAFEPDADLTDLDLKPTDLPIQRHSHSTILTSAEDSSTNVTGKERGQWANRAEFFLSCVGLSVGIGNVWRFPFLAYQNGGGAFLIPYITVLLLVGKPMYSMELALGQYCSVGCWTMFKRLCPLSAGIGMAMCVICLIICTYYNVLMSYTVFFMGAVFKSILLAEPLPWEVCDPAWADMSTCYVRAPDKAVPAEANLVPLPVFSNTTLEVHSRVPSAEQYFERFVLQNRDHNVIYTLDNPGPVIWQLALCLMFCWVVVFFCLAKGIQSSGKVVYFTSTFPYVVLLILLVRGVTLDGAVDGIIFLFKPQWDKLLDVAVWRSAAAQVFFSLSVSQGSIMMFGSYNNFRMKVYKDAMIVSILDTVTSLIAGIVIFSVLGSLAYQLDVPVATVAKGGPSLAFVAYPEALSTLPVPHLWAVLFFFMLFILGLDSVFGLLETALTCIHDEIPKMRERKALVTGIACAILFLLALPCVTHAGLQVVDLMDAYGSGFCVILVALCELIAIFWLYGLKRVLHNFEFMMDYKPSLYFRSCWLVIAPFVLLFVFVYSMADYKPFANNDVEGLYPAWADAVGWLIALCVLIQIPVWGCYFVFKQDGDTFRQKWKRAVTPTAEWGPADTKHREEELEYYGVPVHYGFQRDTSDLESIGRANLHLFGPDRLRKSFTYHESPNAAYSSAHL</sequence>
<feature type="transmembrane region" description="Helical" evidence="11">
    <location>
        <begin position="134"/>
        <end position="158"/>
    </location>
</feature>
<comment type="subcellular location">
    <subcellularLocation>
        <location evidence="1">Membrane</location>
        <topology evidence="1">Multi-pass membrane protein</topology>
    </subcellularLocation>
</comment>
<keyword evidence="6 11" id="KW-1133">Transmembrane helix</keyword>
<feature type="transmembrane region" description="Helical" evidence="11">
    <location>
        <begin position="581"/>
        <end position="603"/>
    </location>
</feature>
<feature type="transmembrane region" description="Helical" evidence="11">
    <location>
        <begin position="95"/>
        <end position="113"/>
    </location>
</feature>
<feature type="transmembrane region" description="Helical" evidence="11">
    <location>
        <begin position="542"/>
        <end position="561"/>
    </location>
</feature>
<protein>
    <recommendedName>
        <fullName evidence="10">Transporter</fullName>
    </recommendedName>
</protein>
<feature type="binding site" evidence="9">
    <location>
        <position position="77"/>
    </location>
    <ligand>
        <name>Na(+)</name>
        <dbReference type="ChEBI" id="CHEBI:29101"/>
        <label>1</label>
    </ligand>
</feature>
<keyword evidence="9" id="KW-0479">Metal-binding</keyword>
<evidence type="ECO:0000256" key="1">
    <source>
        <dbReference type="ARBA" id="ARBA00004141"/>
    </source>
</evidence>
<comment type="caution">
    <text evidence="12">The sequence shown here is derived from an EMBL/GenBank/DDBJ whole genome shotgun (WGS) entry which is preliminary data.</text>
</comment>
<dbReference type="STRING" id="947166.A0A1D1VZW6"/>
<keyword evidence="4 10" id="KW-0812">Transmembrane</keyword>
<feature type="transmembrane region" description="Helical" evidence="11">
    <location>
        <begin position="467"/>
        <end position="492"/>
    </location>
</feature>
<dbReference type="InterPro" id="IPR037272">
    <property type="entry name" value="SNS_sf"/>
</dbReference>
<feature type="binding site" evidence="9">
    <location>
        <position position="81"/>
    </location>
    <ligand>
        <name>Na(+)</name>
        <dbReference type="ChEBI" id="CHEBI:29101"/>
        <label>1</label>
    </ligand>
</feature>
<feature type="binding site" evidence="9">
    <location>
        <position position="441"/>
    </location>
    <ligand>
        <name>Na(+)</name>
        <dbReference type="ChEBI" id="CHEBI:29101"/>
        <label>1</label>
    </ligand>
</feature>
<feature type="transmembrane region" description="Helical" evidence="11">
    <location>
        <begin position="498"/>
        <end position="521"/>
    </location>
</feature>
<dbReference type="PANTHER" id="PTHR11616">
    <property type="entry name" value="SODIUM/CHLORIDE DEPENDENT TRANSPORTER"/>
    <property type="match status" value="1"/>
</dbReference>
<dbReference type="SUPFAM" id="SSF161070">
    <property type="entry name" value="SNF-like"/>
    <property type="match status" value="1"/>
</dbReference>
<dbReference type="AlphaFoldDB" id="A0A1D1VZW6"/>
<reference evidence="12 13" key="1">
    <citation type="journal article" date="2016" name="Nat. Commun.">
        <title>Extremotolerant tardigrade genome and improved radiotolerance of human cultured cells by tardigrade-unique protein.</title>
        <authorList>
            <person name="Hashimoto T."/>
            <person name="Horikawa D.D."/>
            <person name="Saito Y."/>
            <person name="Kuwahara H."/>
            <person name="Kozuka-Hata H."/>
            <person name="Shin-I T."/>
            <person name="Minakuchi Y."/>
            <person name="Ohishi K."/>
            <person name="Motoyama A."/>
            <person name="Aizu T."/>
            <person name="Enomoto A."/>
            <person name="Kondo K."/>
            <person name="Tanaka S."/>
            <person name="Hara Y."/>
            <person name="Koshikawa S."/>
            <person name="Sagara H."/>
            <person name="Miura T."/>
            <person name="Yokobori S."/>
            <person name="Miyagawa K."/>
            <person name="Suzuki Y."/>
            <person name="Kubo T."/>
            <person name="Oyama M."/>
            <person name="Kohara Y."/>
            <person name="Fujiyama A."/>
            <person name="Arakawa K."/>
            <person name="Katayama T."/>
            <person name="Toyoda A."/>
            <person name="Kunieda T."/>
        </authorList>
    </citation>
    <scope>NUCLEOTIDE SEQUENCE [LARGE SCALE GENOMIC DNA]</scope>
    <source>
        <strain evidence="12 13">YOKOZUNA-1</strain>
    </source>
</reference>
<evidence type="ECO:0000256" key="4">
    <source>
        <dbReference type="ARBA" id="ARBA00022692"/>
    </source>
</evidence>
<dbReference type="OrthoDB" id="6581954at2759"/>
<feature type="transmembrane region" description="Helical" evidence="11">
    <location>
        <begin position="66"/>
        <end position="83"/>
    </location>
</feature>
<feature type="binding site" evidence="9">
    <location>
        <position position="74"/>
    </location>
    <ligand>
        <name>Na(+)</name>
        <dbReference type="ChEBI" id="CHEBI:29101"/>
        <label>1</label>
    </ligand>
</feature>
<dbReference type="GO" id="GO:0089718">
    <property type="term" value="P:amino acid import across plasma membrane"/>
    <property type="evidence" value="ECO:0007669"/>
    <property type="project" value="TreeGrafter"/>
</dbReference>
<evidence type="ECO:0000256" key="2">
    <source>
        <dbReference type="ARBA" id="ARBA00006459"/>
    </source>
</evidence>
<evidence type="ECO:0000313" key="12">
    <source>
        <dbReference type="EMBL" id="GAV06920.1"/>
    </source>
</evidence>
<dbReference type="NCBIfam" id="NF037979">
    <property type="entry name" value="Na_transp"/>
    <property type="match status" value="1"/>
</dbReference>
<dbReference type="GO" id="GO:0015179">
    <property type="term" value="F:L-amino acid transmembrane transporter activity"/>
    <property type="evidence" value="ECO:0007669"/>
    <property type="project" value="TreeGrafter"/>
</dbReference>
<proteinExistence type="inferred from homology"/>
<evidence type="ECO:0000256" key="9">
    <source>
        <dbReference type="PIRSR" id="PIRSR600175-1"/>
    </source>
</evidence>
<dbReference type="GO" id="GO:0046872">
    <property type="term" value="F:metal ion binding"/>
    <property type="evidence" value="ECO:0007669"/>
    <property type="project" value="UniProtKB-KW"/>
</dbReference>
<evidence type="ECO:0000256" key="11">
    <source>
        <dbReference type="SAM" id="Phobius"/>
    </source>
</evidence>
<feature type="transmembrane region" description="Helical" evidence="11">
    <location>
        <begin position="426"/>
        <end position="447"/>
    </location>
</feature>
<keyword evidence="9" id="KW-0915">Sodium</keyword>
<feature type="transmembrane region" description="Helical" evidence="11">
    <location>
        <begin position="338"/>
        <end position="355"/>
    </location>
</feature>
<dbReference type="EMBL" id="BDGG01000014">
    <property type="protein sequence ID" value="GAV06920.1"/>
    <property type="molecule type" value="Genomic_DNA"/>
</dbReference>
<dbReference type="Proteomes" id="UP000186922">
    <property type="component" value="Unassembled WGS sequence"/>
</dbReference>
<dbReference type="Pfam" id="PF00209">
    <property type="entry name" value="SNF"/>
    <property type="match status" value="1"/>
</dbReference>
<evidence type="ECO:0000313" key="13">
    <source>
        <dbReference type="Proteomes" id="UP000186922"/>
    </source>
</evidence>
<dbReference type="GO" id="GO:0005283">
    <property type="term" value="F:amino acid:sodium symporter activity"/>
    <property type="evidence" value="ECO:0007669"/>
    <property type="project" value="TreeGrafter"/>
</dbReference>
<feature type="transmembrane region" description="Helical" evidence="11">
    <location>
        <begin position="291"/>
        <end position="318"/>
    </location>
</feature>
<dbReference type="PRINTS" id="PR00176">
    <property type="entry name" value="NANEUSMPORT"/>
</dbReference>
<feature type="transmembrane region" description="Helical" evidence="11">
    <location>
        <begin position="256"/>
        <end position="279"/>
    </location>
</feature>
<dbReference type="InterPro" id="IPR000175">
    <property type="entry name" value="Na/ntran_symport"/>
</dbReference>
<evidence type="ECO:0000256" key="10">
    <source>
        <dbReference type="RuleBase" id="RU003732"/>
    </source>
</evidence>
<evidence type="ECO:0000256" key="3">
    <source>
        <dbReference type="ARBA" id="ARBA00022448"/>
    </source>
</evidence>
<keyword evidence="3 10" id="KW-0813">Transport</keyword>
<evidence type="ECO:0000256" key="5">
    <source>
        <dbReference type="ARBA" id="ARBA00022847"/>
    </source>
</evidence>
<feature type="binding site" evidence="9">
    <location>
        <position position="341"/>
    </location>
    <ligand>
        <name>Na(+)</name>
        <dbReference type="ChEBI" id="CHEBI:29101"/>
        <label>1</label>
    </ligand>
</feature>
<evidence type="ECO:0000256" key="7">
    <source>
        <dbReference type="ARBA" id="ARBA00023136"/>
    </source>
</evidence>
<feature type="binding site" evidence="9">
    <location>
        <position position="438"/>
    </location>
    <ligand>
        <name>Na(+)</name>
        <dbReference type="ChEBI" id="CHEBI:29101"/>
        <label>1</label>
    </ligand>
</feature>
<keyword evidence="8" id="KW-0325">Glycoprotein</keyword>
<dbReference type="PROSITE" id="PS50267">
    <property type="entry name" value="NA_NEUROTRAN_SYMP_3"/>
    <property type="match status" value="1"/>
</dbReference>
<feature type="transmembrane region" description="Helical" evidence="11">
    <location>
        <begin position="367"/>
        <end position="388"/>
    </location>
</feature>
<comment type="similarity">
    <text evidence="2 10">Belongs to the sodium:neurotransmitter symporter (SNF) (TC 2.A.22) family.</text>
</comment>
<dbReference type="GO" id="GO:0005886">
    <property type="term" value="C:plasma membrane"/>
    <property type="evidence" value="ECO:0007669"/>
    <property type="project" value="TreeGrafter"/>
</dbReference>
<name>A0A1D1VZW6_RAMVA</name>
<dbReference type="PROSITE" id="PS00610">
    <property type="entry name" value="NA_NEUROTRAN_SYMP_1"/>
    <property type="match status" value="1"/>
</dbReference>
<feature type="binding site" evidence="9">
    <location>
        <position position="442"/>
    </location>
    <ligand>
        <name>Na(+)</name>
        <dbReference type="ChEBI" id="CHEBI:29101"/>
        <label>1</label>
    </ligand>
</feature>
<evidence type="ECO:0000256" key="8">
    <source>
        <dbReference type="ARBA" id="ARBA00023180"/>
    </source>
</evidence>
<keyword evidence="5 10" id="KW-0769">Symport</keyword>
<accession>A0A1D1VZW6</accession>
<evidence type="ECO:0000256" key="6">
    <source>
        <dbReference type="ARBA" id="ARBA00022989"/>
    </source>
</evidence>